<evidence type="ECO:0000313" key="11">
    <source>
        <dbReference type="EMBL" id="MRH41251.1"/>
    </source>
</evidence>
<feature type="transmembrane region" description="Helical" evidence="9">
    <location>
        <begin position="55"/>
        <end position="73"/>
    </location>
</feature>
<dbReference type="Pfam" id="PF04290">
    <property type="entry name" value="DctQ"/>
    <property type="match status" value="1"/>
</dbReference>
<keyword evidence="12" id="KW-1185">Reference proteome</keyword>
<feature type="transmembrane region" description="Helical" evidence="9">
    <location>
        <begin position="133"/>
        <end position="159"/>
    </location>
</feature>
<feature type="domain" description="Tripartite ATP-independent periplasmic transporters DctQ component" evidence="10">
    <location>
        <begin position="31"/>
        <end position="157"/>
    </location>
</feature>
<comment type="caution">
    <text evidence="11">The sequence shown here is derived from an EMBL/GenBank/DDBJ whole genome shotgun (WGS) entry which is preliminary data.</text>
</comment>
<proteinExistence type="inferred from homology"/>
<comment type="subcellular location">
    <subcellularLocation>
        <location evidence="1">Cell inner membrane</location>
        <topology evidence="1">Multi-pass membrane protein</topology>
    </subcellularLocation>
</comment>
<dbReference type="OrthoDB" id="49066at2"/>
<comment type="similarity">
    <text evidence="8">Belongs to the TRAP transporter small permease family.</text>
</comment>
<dbReference type="AlphaFoldDB" id="A0A6A8DBV4"/>
<sequence length="167" mass="19363">MNKTHNNTFDSLIDLINNIYEKLSLFSLLGLTIVVLLQIFFRNVLNYSFSWGGELAIYMNFWLVFLGAAVVFREHGHVKMDFLINKASAKLQKGVELFNYLVTLFFILFFLYSSIKLTNQLSDVVTPAMGMPYIIFVIPPILGFTLMLLIIIKQFIVFFTREARDNR</sequence>
<organism evidence="11 12">
    <name type="scientific">Aquibacillus halophilus</name>
    <dbReference type="NCBI Taxonomy" id="930132"/>
    <lineage>
        <taxon>Bacteria</taxon>
        <taxon>Bacillati</taxon>
        <taxon>Bacillota</taxon>
        <taxon>Bacilli</taxon>
        <taxon>Bacillales</taxon>
        <taxon>Bacillaceae</taxon>
        <taxon>Aquibacillus</taxon>
    </lineage>
</organism>
<name>A0A6A8DBV4_9BACI</name>
<keyword evidence="7 9" id="KW-0472">Membrane</keyword>
<feature type="transmembrane region" description="Helical" evidence="9">
    <location>
        <begin position="94"/>
        <end position="113"/>
    </location>
</feature>
<evidence type="ECO:0000259" key="10">
    <source>
        <dbReference type="Pfam" id="PF04290"/>
    </source>
</evidence>
<dbReference type="RefSeq" id="WP_153734913.1">
    <property type="nucleotide sequence ID" value="NZ_WJNG01000001.1"/>
</dbReference>
<dbReference type="InterPro" id="IPR055348">
    <property type="entry name" value="DctQ"/>
</dbReference>
<dbReference type="GO" id="GO:0022857">
    <property type="term" value="F:transmembrane transporter activity"/>
    <property type="evidence" value="ECO:0007669"/>
    <property type="project" value="TreeGrafter"/>
</dbReference>
<keyword evidence="4" id="KW-0997">Cell inner membrane</keyword>
<evidence type="ECO:0000256" key="4">
    <source>
        <dbReference type="ARBA" id="ARBA00022519"/>
    </source>
</evidence>
<keyword evidence="3" id="KW-1003">Cell membrane</keyword>
<evidence type="ECO:0000313" key="12">
    <source>
        <dbReference type="Proteomes" id="UP000799092"/>
    </source>
</evidence>
<dbReference type="GO" id="GO:0015740">
    <property type="term" value="P:C4-dicarboxylate transport"/>
    <property type="evidence" value="ECO:0007669"/>
    <property type="project" value="TreeGrafter"/>
</dbReference>
<dbReference type="EMBL" id="WJNG01000001">
    <property type="protein sequence ID" value="MRH41251.1"/>
    <property type="molecule type" value="Genomic_DNA"/>
</dbReference>
<evidence type="ECO:0000256" key="6">
    <source>
        <dbReference type="ARBA" id="ARBA00022989"/>
    </source>
</evidence>
<evidence type="ECO:0000256" key="7">
    <source>
        <dbReference type="ARBA" id="ARBA00023136"/>
    </source>
</evidence>
<gene>
    <name evidence="11" type="ORF">GH741_01020</name>
</gene>
<feature type="transmembrane region" description="Helical" evidence="9">
    <location>
        <begin position="23"/>
        <end position="43"/>
    </location>
</feature>
<evidence type="ECO:0000256" key="1">
    <source>
        <dbReference type="ARBA" id="ARBA00004429"/>
    </source>
</evidence>
<dbReference type="GO" id="GO:0005886">
    <property type="term" value="C:plasma membrane"/>
    <property type="evidence" value="ECO:0007669"/>
    <property type="project" value="UniProtKB-SubCell"/>
</dbReference>
<dbReference type="Proteomes" id="UP000799092">
    <property type="component" value="Unassembled WGS sequence"/>
</dbReference>
<evidence type="ECO:0000256" key="2">
    <source>
        <dbReference type="ARBA" id="ARBA00022448"/>
    </source>
</evidence>
<reference evidence="11" key="1">
    <citation type="submission" date="2019-11" db="EMBL/GenBank/DDBJ databases">
        <authorList>
            <person name="Li J."/>
        </authorList>
    </citation>
    <scope>NUCLEOTIDE SEQUENCE</scope>
    <source>
        <strain evidence="11">B6B</strain>
    </source>
</reference>
<evidence type="ECO:0000256" key="9">
    <source>
        <dbReference type="SAM" id="Phobius"/>
    </source>
</evidence>
<keyword evidence="6 9" id="KW-1133">Transmembrane helix</keyword>
<evidence type="ECO:0000256" key="8">
    <source>
        <dbReference type="ARBA" id="ARBA00038436"/>
    </source>
</evidence>
<accession>A0A6A8DBV4</accession>
<evidence type="ECO:0000256" key="3">
    <source>
        <dbReference type="ARBA" id="ARBA00022475"/>
    </source>
</evidence>
<keyword evidence="2" id="KW-0813">Transport</keyword>
<keyword evidence="5 9" id="KW-0812">Transmembrane</keyword>
<dbReference type="PANTHER" id="PTHR35011">
    <property type="entry name" value="2,3-DIKETO-L-GULONATE TRAP TRANSPORTER SMALL PERMEASE PROTEIN YIAM"/>
    <property type="match status" value="1"/>
</dbReference>
<dbReference type="PANTHER" id="PTHR35011:SF2">
    <property type="entry name" value="2,3-DIKETO-L-GULONATE TRAP TRANSPORTER SMALL PERMEASE PROTEIN YIAM"/>
    <property type="match status" value="1"/>
</dbReference>
<protein>
    <submittedName>
        <fullName evidence="11">TRAP transporter small permease subunit</fullName>
    </submittedName>
</protein>
<dbReference type="InterPro" id="IPR007387">
    <property type="entry name" value="TRAP_DctQ"/>
</dbReference>
<evidence type="ECO:0000256" key="5">
    <source>
        <dbReference type="ARBA" id="ARBA00022692"/>
    </source>
</evidence>